<dbReference type="PANTHER" id="PTHR12110">
    <property type="entry name" value="HYDROXYPYRUVATE ISOMERASE"/>
    <property type="match status" value="1"/>
</dbReference>
<dbReference type="InterPro" id="IPR036237">
    <property type="entry name" value="Xyl_isomerase-like_sf"/>
</dbReference>
<evidence type="ECO:0000259" key="1">
    <source>
        <dbReference type="Pfam" id="PF01261"/>
    </source>
</evidence>
<dbReference type="InterPro" id="IPR013022">
    <property type="entry name" value="Xyl_isomerase-like_TIM-brl"/>
</dbReference>
<dbReference type="Gene3D" id="3.20.20.150">
    <property type="entry name" value="Divalent-metal-dependent TIM barrel enzymes"/>
    <property type="match status" value="1"/>
</dbReference>
<dbReference type="InterPro" id="IPR050312">
    <property type="entry name" value="IolE/XylAMocC-like"/>
</dbReference>
<keyword evidence="3" id="KW-1185">Reference proteome</keyword>
<organism evidence="2 3">
    <name type="scientific">Pedobacter segetis</name>
    <dbReference type="NCBI Taxonomy" id="2793069"/>
    <lineage>
        <taxon>Bacteria</taxon>
        <taxon>Pseudomonadati</taxon>
        <taxon>Bacteroidota</taxon>
        <taxon>Sphingobacteriia</taxon>
        <taxon>Sphingobacteriales</taxon>
        <taxon>Sphingobacteriaceae</taxon>
        <taxon>Pedobacter</taxon>
    </lineage>
</organism>
<dbReference type="Proteomes" id="UP000660024">
    <property type="component" value="Unassembled WGS sequence"/>
</dbReference>
<sequence>MLVLFCNSLLAQELPPKNKITDLRFALTTYSFNDLLLGNVKDAEHPNYTLLDLVDWCHQQNIKAMDMTGYYLPGYPDAPTDEYLYHLKKKCFDLGIAICGTGIRTNFASSDAEERAQDIERTKKWIIVASKLGAPVLRVFVGDLPAGYKNRTDDVFNWAVEALKICADYGKQNGVIIEVQNHGDLLKTAEDCKRLIKGVNSEWLGLKLDMGNFKVSDPYKDIESVTNLAVSWQLKESVLGDASFEKADYGRILKTIANSNYRGYIPVETVRNSKDYNPFDKISKFINTLKAIQLASKK</sequence>
<dbReference type="EMBL" id="JAEHFY010000023">
    <property type="protein sequence ID" value="MBK0384141.1"/>
    <property type="molecule type" value="Genomic_DNA"/>
</dbReference>
<dbReference type="Pfam" id="PF01261">
    <property type="entry name" value="AP_endonuc_2"/>
    <property type="match status" value="1"/>
</dbReference>
<accession>A0ABS1BN23</accession>
<evidence type="ECO:0000313" key="3">
    <source>
        <dbReference type="Proteomes" id="UP000660024"/>
    </source>
</evidence>
<keyword evidence="2" id="KW-0413">Isomerase</keyword>
<gene>
    <name evidence="2" type="ORF">I5M32_14320</name>
</gene>
<dbReference type="RefSeq" id="WP_200587588.1">
    <property type="nucleotide sequence ID" value="NZ_JAEHFY010000023.1"/>
</dbReference>
<comment type="caution">
    <text evidence="2">The sequence shown here is derived from an EMBL/GenBank/DDBJ whole genome shotgun (WGS) entry which is preliminary data.</text>
</comment>
<dbReference type="PANTHER" id="PTHR12110:SF53">
    <property type="entry name" value="BLR5974 PROTEIN"/>
    <property type="match status" value="1"/>
</dbReference>
<proteinExistence type="predicted"/>
<name>A0ABS1BN23_9SPHI</name>
<evidence type="ECO:0000313" key="2">
    <source>
        <dbReference type="EMBL" id="MBK0384141.1"/>
    </source>
</evidence>
<protein>
    <submittedName>
        <fullName evidence="2">Sugar phosphate isomerase/epimerase</fullName>
    </submittedName>
</protein>
<dbReference type="GO" id="GO:0016853">
    <property type="term" value="F:isomerase activity"/>
    <property type="evidence" value="ECO:0007669"/>
    <property type="project" value="UniProtKB-KW"/>
</dbReference>
<reference evidence="2 3" key="1">
    <citation type="submission" date="2020-12" db="EMBL/GenBank/DDBJ databases">
        <title>Bacterial novel species Pedobacter sp. SD-b isolated from soil.</title>
        <authorList>
            <person name="Jung H.-Y."/>
        </authorList>
    </citation>
    <scope>NUCLEOTIDE SEQUENCE [LARGE SCALE GENOMIC DNA]</scope>
    <source>
        <strain evidence="2 3">SD-b</strain>
    </source>
</reference>
<dbReference type="SUPFAM" id="SSF51658">
    <property type="entry name" value="Xylose isomerase-like"/>
    <property type="match status" value="1"/>
</dbReference>
<feature type="domain" description="Xylose isomerase-like TIM barrel" evidence="1">
    <location>
        <begin position="75"/>
        <end position="273"/>
    </location>
</feature>